<dbReference type="Proteomes" id="UP000091914">
    <property type="component" value="Unassembled WGS sequence"/>
</dbReference>
<dbReference type="Pfam" id="PF10117">
    <property type="entry name" value="McrBC"/>
    <property type="match status" value="1"/>
</dbReference>
<dbReference type="InterPro" id="IPR019292">
    <property type="entry name" value="McrC"/>
</dbReference>
<dbReference type="EMBL" id="LZSX01000088">
    <property type="protein sequence ID" value="OBB80302.1"/>
    <property type="molecule type" value="Genomic_DNA"/>
</dbReference>
<dbReference type="PANTHER" id="PTHR38733">
    <property type="entry name" value="PROTEIN MCRC"/>
    <property type="match status" value="1"/>
</dbReference>
<protein>
    <recommendedName>
        <fullName evidence="3">Restriction endonuclease</fullName>
    </recommendedName>
</protein>
<organism evidence="1 2">
    <name type="scientific">Mycobacterium colombiense</name>
    <dbReference type="NCBI Taxonomy" id="339268"/>
    <lineage>
        <taxon>Bacteria</taxon>
        <taxon>Bacillati</taxon>
        <taxon>Actinomycetota</taxon>
        <taxon>Actinomycetes</taxon>
        <taxon>Mycobacteriales</taxon>
        <taxon>Mycobacteriaceae</taxon>
        <taxon>Mycobacterium</taxon>
        <taxon>Mycobacterium avium complex (MAC)</taxon>
    </lineage>
</organism>
<dbReference type="AlphaFoldDB" id="A0A1A0VAN2"/>
<gene>
    <name evidence="1" type="ORF">A5760_19640</name>
</gene>
<dbReference type="RefSeq" id="WP_064884513.1">
    <property type="nucleotide sequence ID" value="NZ_LZSX01000088.1"/>
</dbReference>
<evidence type="ECO:0000313" key="2">
    <source>
        <dbReference type="Proteomes" id="UP000091914"/>
    </source>
</evidence>
<evidence type="ECO:0008006" key="3">
    <source>
        <dbReference type="Google" id="ProtNLM"/>
    </source>
</evidence>
<name>A0A1A0VAN2_9MYCO</name>
<sequence length="407" mass="45364">MKTERLIESKTTTVTLTDSQAYELRRIGRALASRKQWWGASDHADARDRSVVRCERLADARHTVRVSDAIGAIGLGDLQLIIEPKIPLPHLLYLLVESNQVPRSLYERSSLGVDDNFFSVIARWFVHTFEVLLRHGLASDYGRVTGDLPCARGRIHTVKTAQSVLAGRPVIRCEFDRFGEDTSLNRVLKAAIVRLLGLPGLPLGLRQRCRRIHHRLSNIGELRRADVGARPDALSRRYRDAHPLALAILASTGLSMKEGEKSTWTFLFRTPEAVEEGLRNSLRSHLEPDWKIQKTAKILLGDRNRSLNPDLVFGHNHAVGDVKYRLTDGGEIKRGELNQVTTFATGYHAKKATVIGFGPCEIGEEVFVGSVQVNGFNWNSDKVTPEQAAMRLAEKVGSWLTQAATAT</sequence>
<proteinExistence type="predicted"/>
<dbReference type="PANTHER" id="PTHR38733:SF1">
    <property type="entry name" value="TYPE IV METHYL-DIRECTED RESTRICTION ENZYME ECOKMCRBC"/>
    <property type="match status" value="1"/>
</dbReference>
<evidence type="ECO:0000313" key="1">
    <source>
        <dbReference type="EMBL" id="OBB80302.1"/>
    </source>
</evidence>
<accession>A0A1A0VAN2</accession>
<comment type="caution">
    <text evidence="1">The sequence shown here is derived from an EMBL/GenBank/DDBJ whole genome shotgun (WGS) entry which is preliminary data.</text>
</comment>
<reference evidence="1 2" key="1">
    <citation type="submission" date="2016-06" db="EMBL/GenBank/DDBJ databases">
        <authorList>
            <person name="Kjaerup R.B."/>
            <person name="Dalgaard T.S."/>
            <person name="Juul-Madsen H.R."/>
        </authorList>
    </citation>
    <scope>NUCLEOTIDE SEQUENCE [LARGE SCALE GENOMIC DNA]</scope>
    <source>
        <strain evidence="1 2">852002-51834_SCH5396731</strain>
    </source>
</reference>